<keyword evidence="9 10" id="KW-0472">Membrane</keyword>
<name>A0AAE3XJM1_9BACT</name>
<dbReference type="GO" id="GO:0005524">
    <property type="term" value="F:ATP binding"/>
    <property type="evidence" value="ECO:0007669"/>
    <property type="project" value="UniProtKB-UniRule"/>
</dbReference>
<dbReference type="InterPro" id="IPR050338">
    <property type="entry name" value="DisA"/>
</dbReference>
<protein>
    <recommendedName>
        <fullName evidence="10">Diadenylate cyclase</fullName>
        <shortName evidence="10">DAC</shortName>
        <ecNumber evidence="10">2.7.7.85</ecNumber>
    </recommendedName>
    <alternativeName>
        <fullName evidence="10">Cyclic-di-AMP synthase</fullName>
        <shortName evidence="10">c-di-AMP synthase</shortName>
    </alternativeName>
</protein>
<dbReference type="GO" id="GO:0106408">
    <property type="term" value="F:diadenylate cyclase activity"/>
    <property type="evidence" value="ECO:0007669"/>
    <property type="project" value="UniProtKB-EC"/>
</dbReference>
<evidence type="ECO:0000259" key="11">
    <source>
        <dbReference type="PROSITE" id="PS51794"/>
    </source>
</evidence>
<keyword evidence="5 10" id="KW-0548">Nucleotidyltransferase</keyword>
<comment type="function">
    <text evidence="10">Catalyzes the condensation of 2 ATP molecules into cyclic di-AMP (c-di-AMP), a second messenger used to regulate differing processes in different bacteria.</text>
</comment>
<keyword evidence="4 10" id="KW-0812">Transmembrane</keyword>
<dbReference type="RefSeq" id="WP_309937313.1">
    <property type="nucleotide sequence ID" value="NZ_AP025305.1"/>
</dbReference>
<dbReference type="Proteomes" id="UP001185092">
    <property type="component" value="Unassembled WGS sequence"/>
</dbReference>
<dbReference type="GO" id="GO:0004016">
    <property type="term" value="F:adenylate cyclase activity"/>
    <property type="evidence" value="ECO:0007669"/>
    <property type="project" value="UniProtKB-UniRule"/>
</dbReference>
<reference evidence="12" key="1">
    <citation type="submission" date="2023-07" db="EMBL/GenBank/DDBJ databases">
        <title>Genomic Encyclopedia of Type Strains, Phase IV (KMG-IV): sequencing the most valuable type-strain genomes for metagenomic binning, comparative biology and taxonomic classification.</title>
        <authorList>
            <person name="Goeker M."/>
        </authorList>
    </citation>
    <scope>NUCLEOTIDE SEQUENCE</scope>
    <source>
        <strain evidence="12">DSM 26174</strain>
    </source>
</reference>
<evidence type="ECO:0000256" key="3">
    <source>
        <dbReference type="ARBA" id="ARBA00022679"/>
    </source>
</evidence>
<evidence type="ECO:0000256" key="10">
    <source>
        <dbReference type="HAMAP-Rule" id="MF_01499"/>
    </source>
</evidence>
<dbReference type="SUPFAM" id="SSF143597">
    <property type="entry name" value="YojJ-like"/>
    <property type="match status" value="1"/>
</dbReference>
<dbReference type="EC" id="2.7.7.85" evidence="10"/>
<proteinExistence type="inferred from homology"/>
<dbReference type="InterPro" id="IPR045585">
    <property type="entry name" value="CdaA_N"/>
</dbReference>
<sequence>MPILFKIGFLDIRFVDFIDIALVSFLLYQFYKFMRGSVAIKVFIGFLSLYLTYLVVTAADMELVSAILGQFMGVGFIALIILFQQEIRKFLLFFGRQTIFEREGLFGWRKSSHEQDIDVTPIVEAAKAMSGNKTGALIVISKDSSLDNFAETGDMIDGTLSKRLLTSIFFKNSPMHDGAVIINKGKVIAARCVLPVSEQEDIPAHMGLRHRAAIGMTEITNTLVLVVSEETGQMSIVRNGKIFHNLSAQEIRAKITNYLSDKISNKESAFDKNSSSENMVSKVQSILKEEIKSAEQMNNQQNGSIMND</sequence>
<keyword evidence="6 10" id="KW-0547">Nucleotide-binding</keyword>
<keyword evidence="2 10" id="KW-1003">Cell membrane</keyword>
<evidence type="ECO:0000256" key="9">
    <source>
        <dbReference type="ARBA" id="ARBA00023136"/>
    </source>
</evidence>
<dbReference type="NCBIfam" id="TIGR00159">
    <property type="entry name" value="diadenylate cyclase CdaA"/>
    <property type="match status" value="1"/>
</dbReference>
<feature type="transmembrane region" description="Helical" evidence="10">
    <location>
        <begin position="38"/>
        <end position="57"/>
    </location>
</feature>
<dbReference type="PROSITE" id="PS51794">
    <property type="entry name" value="DAC"/>
    <property type="match status" value="1"/>
</dbReference>
<dbReference type="GO" id="GO:0006171">
    <property type="term" value="P:cAMP biosynthetic process"/>
    <property type="evidence" value="ECO:0007669"/>
    <property type="project" value="InterPro"/>
</dbReference>
<keyword evidence="7 10" id="KW-0067">ATP-binding</keyword>
<keyword evidence="3 10" id="KW-0808">Transferase</keyword>
<accession>A0AAE3XJM1</accession>
<dbReference type="InterPro" id="IPR036888">
    <property type="entry name" value="DNA_integrity_DisA_N_sf"/>
</dbReference>
<dbReference type="AlphaFoldDB" id="A0AAE3XJM1"/>
<dbReference type="Pfam" id="PF02457">
    <property type="entry name" value="DAC"/>
    <property type="match status" value="1"/>
</dbReference>
<dbReference type="EMBL" id="JAVDQD010000001">
    <property type="protein sequence ID" value="MDR6237843.1"/>
    <property type="molecule type" value="Genomic_DNA"/>
</dbReference>
<dbReference type="InterPro" id="IPR003390">
    <property type="entry name" value="DNA_integrity_scan_DisA_N"/>
</dbReference>
<comment type="caution">
    <text evidence="12">The sequence shown here is derived from an EMBL/GenBank/DDBJ whole genome shotgun (WGS) entry which is preliminary data.</text>
</comment>
<feature type="domain" description="DAC" evidence="11">
    <location>
        <begin position="84"/>
        <end position="248"/>
    </location>
</feature>
<evidence type="ECO:0000256" key="6">
    <source>
        <dbReference type="ARBA" id="ARBA00022741"/>
    </source>
</evidence>
<evidence type="ECO:0000313" key="12">
    <source>
        <dbReference type="EMBL" id="MDR6237843.1"/>
    </source>
</evidence>
<organism evidence="12 13">
    <name type="scientific">Aureibacter tunicatorum</name>
    <dbReference type="NCBI Taxonomy" id="866807"/>
    <lineage>
        <taxon>Bacteria</taxon>
        <taxon>Pseudomonadati</taxon>
        <taxon>Bacteroidota</taxon>
        <taxon>Cytophagia</taxon>
        <taxon>Cytophagales</taxon>
        <taxon>Persicobacteraceae</taxon>
        <taxon>Aureibacter</taxon>
    </lineage>
</organism>
<evidence type="ECO:0000313" key="13">
    <source>
        <dbReference type="Proteomes" id="UP001185092"/>
    </source>
</evidence>
<comment type="caution">
    <text evidence="10">Lacks conserved residue(s) required for the propagation of feature annotation.</text>
</comment>
<dbReference type="Pfam" id="PF19293">
    <property type="entry name" value="CdaA_N"/>
    <property type="match status" value="1"/>
</dbReference>
<evidence type="ECO:0000256" key="2">
    <source>
        <dbReference type="ARBA" id="ARBA00022475"/>
    </source>
</evidence>
<evidence type="ECO:0000256" key="1">
    <source>
        <dbReference type="ARBA" id="ARBA00000877"/>
    </source>
</evidence>
<dbReference type="PANTHER" id="PTHR34185:SF1">
    <property type="entry name" value="DIADENYLATE CYCLASE"/>
    <property type="match status" value="1"/>
</dbReference>
<evidence type="ECO:0000256" key="7">
    <source>
        <dbReference type="ARBA" id="ARBA00022840"/>
    </source>
</evidence>
<evidence type="ECO:0000256" key="8">
    <source>
        <dbReference type="ARBA" id="ARBA00022989"/>
    </source>
</evidence>
<evidence type="ECO:0000256" key="5">
    <source>
        <dbReference type="ARBA" id="ARBA00022695"/>
    </source>
</evidence>
<gene>
    <name evidence="10" type="primary">dacA</name>
    <name evidence="12" type="ORF">HNQ88_000819</name>
</gene>
<comment type="similarity">
    <text evidence="10">Belongs to the adenylate cyclase family. DacA/CdaA subfamily.</text>
</comment>
<keyword evidence="13" id="KW-1185">Reference proteome</keyword>
<dbReference type="InterPro" id="IPR014046">
    <property type="entry name" value="C-di-AMP_synthase"/>
</dbReference>
<dbReference type="InterPro" id="IPR034701">
    <property type="entry name" value="CdaA"/>
</dbReference>
<dbReference type="PIRSF" id="PIRSF004793">
    <property type="entry name" value="UCP004793"/>
    <property type="match status" value="1"/>
</dbReference>
<comment type="subunit">
    <text evidence="10">Probably a homodimer.</text>
</comment>
<dbReference type="Gene3D" id="3.40.1700.10">
    <property type="entry name" value="DNA integrity scanning protein, DisA, N-terminal domain"/>
    <property type="match status" value="1"/>
</dbReference>
<comment type="catalytic activity">
    <reaction evidence="1 10">
        <text>2 ATP = 3',3'-c-di-AMP + 2 diphosphate</text>
        <dbReference type="Rhea" id="RHEA:35655"/>
        <dbReference type="ChEBI" id="CHEBI:30616"/>
        <dbReference type="ChEBI" id="CHEBI:33019"/>
        <dbReference type="ChEBI" id="CHEBI:71500"/>
        <dbReference type="EC" id="2.7.7.85"/>
    </reaction>
</comment>
<feature type="transmembrane region" description="Helical" evidence="10">
    <location>
        <begin position="63"/>
        <end position="83"/>
    </location>
</feature>
<dbReference type="HAMAP" id="MF_01499">
    <property type="entry name" value="DacA"/>
    <property type="match status" value="1"/>
</dbReference>
<dbReference type="PANTHER" id="PTHR34185">
    <property type="entry name" value="DIADENYLATE CYCLASE"/>
    <property type="match status" value="1"/>
</dbReference>
<evidence type="ECO:0000256" key="4">
    <source>
        <dbReference type="ARBA" id="ARBA00022692"/>
    </source>
</evidence>
<keyword evidence="8 10" id="KW-1133">Transmembrane helix</keyword>